<proteinExistence type="predicted"/>
<organism evidence="1 2">
    <name type="scientific">Escherichia coli</name>
    <dbReference type="NCBI Taxonomy" id="562"/>
    <lineage>
        <taxon>Bacteria</taxon>
        <taxon>Pseudomonadati</taxon>
        <taxon>Pseudomonadota</taxon>
        <taxon>Gammaproteobacteria</taxon>
        <taxon>Enterobacterales</taxon>
        <taxon>Enterobacteriaceae</taxon>
        <taxon>Escherichia</taxon>
    </lineage>
</organism>
<dbReference type="Proteomes" id="UP000281900">
    <property type="component" value="Chromosome"/>
</dbReference>
<evidence type="ECO:0000313" key="1">
    <source>
        <dbReference type="EMBL" id="BBF56233.1"/>
    </source>
</evidence>
<gene>
    <name evidence="1" type="ORF">E2863_04812</name>
</gene>
<sequence>MAMPRLADLVNKMNFQGRLATSAIQIASFPEYLPVPSQESHLVLLTSEALRFPDSLLDLARQKLHAPAQAHNVLSPANHRFHHQYTFT</sequence>
<reference evidence="1 2" key="1">
    <citation type="submission" date="2018-07" db="EMBL/GenBank/DDBJ databases">
        <title>Genomic analysis of colistin resistant EHEC isolated from cattle in Japan.</title>
        <authorList>
            <person name="Kusumoto M."/>
            <person name="Misumi W."/>
            <person name="Ogura Y."/>
            <person name="Hayashi T."/>
            <person name="Akiba M."/>
        </authorList>
    </citation>
    <scope>NUCLEOTIDE SEQUENCE [LARGE SCALE GENOMIC DNA]</scope>
    <source>
        <strain evidence="1 2">E2863</strain>
    </source>
</reference>
<dbReference type="AlphaFoldDB" id="A0AB33I8A1"/>
<name>A0AB33I8A1_ECOLX</name>
<accession>A0AB33I8A1</accession>
<evidence type="ECO:0000313" key="2">
    <source>
        <dbReference type="Proteomes" id="UP000281900"/>
    </source>
</evidence>
<dbReference type="EMBL" id="AP018802">
    <property type="protein sequence ID" value="BBF56233.1"/>
    <property type="molecule type" value="Genomic_DNA"/>
</dbReference>
<protein>
    <submittedName>
        <fullName evidence="1">Uncharacterized protein</fullName>
    </submittedName>
</protein>